<evidence type="ECO:0000256" key="1">
    <source>
        <dbReference type="SAM" id="MobiDB-lite"/>
    </source>
</evidence>
<reference evidence="2" key="3">
    <citation type="submission" date="2025-09" db="UniProtKB">
        <authorList>
            <consortium name="Ensembl"/>
        </authorList>
    </citation>
    <scope>IDENTIFICATION</scope>
</reference>
<reference evidence="3" key="1">
    <citation type="submission" date="2003-08" db="EMBL/GenBank/DDBJ databases">
        <authorList>
            <person name="Birren B."/>
            <person name="Nusbaum C."/>
            <person name="Abebe A."/>
            <person name="Abouelleil A."/>
            <person name="Adekoya E."/>
            <person name="Ait-zahra M."/>
            <person name="Allen N."/>
            <person name="Allen T."/>
            <person name="An P."/>
            <person name="Anderson M."/>
            <person name="Anderson S."/>
            <person name="Arachchi H."/>
            <person name="Armbruster J."/>
            <person name="Bachantsang P."/>
            <person name="Baldwin J."/>
            <person name="Barry A."/>
            <person name="Bayul T."/>
            <person name="Blitshsteyn B."/>
            <person name="Bloom T."/>
            <person name="Blye J."/>
            <person name="Boguslavskiy L."/>
            <person name="Borowsky M."/>
            <person name="Boukhgalter B."/>
            <person name="Brunache A."/>
            <person name="Butler J."/>
            <person name="Calixte N."/>
            <person name="Calvo S."/>
            <person name="Camarata J."/>
            <person name="Campo K."/>
            <person name="Chang J."/>
            <person name="Cheshatsang Y."/>
            <person name="Citroen M."/>
            <person name="Collymore A."/>
            <person name="Considine T."/>
            <person name="Cook A."/>
            <person name="Cooke P."/>
            <person name="Corum B."/>
            <person name="Cuomo C."/>
            <person name="David R."/>
            <person name="Dawoe T."/>
            <person name="Degray S."/>
            <person name="Dodge S."/>
            <person name="Dooley K."/>
            <person name="Dorje P."/>
            <person name="Dorjee K."/>
            <person name="Dorris L."/>
            <person name="Duffey N."/>
            <person name="Dupes A."/>
            <person name="Elkins T."/>
            <person name="Engels R."/>
            <person name="Erickson J."/>
            <person name="Farina A."/>
            <person name="Faro S."/>
            <person name="Ferreira P."/>
            <person name="Fischer H."/>
            <person name="Fitzgerald M."/>
            <person name="Foley K."/>
            <person name="Gage D."/>
            <person name="Galagan J."/>
            <person name="Gearin G."/>
            <person name="Gnerre S."/>
            <person name="Gnirke A."/>
            <person name="Goyette A."/>
            <person name="Graham J."/>
            <person name="Grandbois E."/>
            <person name="Gyaltsen K."/>
            <person name="Hafez N."/>
            <person name="Hagopian D."/>
            <person name="Hagos B."/>
            <person name="Hall J."/>
            <person name="Hatcher B."/>
            <person name="Heller A."/>
            <person name="Higgins H."/>
            <person name="Honan T."/>
            <person name="Horn A."/>
            <person name="Houde N."/>
            <person name="Hughes L."/>
            <person name="Hulme W."/>
            <person name="Husby E."/>
            <person name="Iliev I."/>
            <person name="Jaffe D."/>
            <person name="Jones C."/>
            <person name="Kamal M."/>
            <person name="Kamat A."/>
            <person name="Kamvysselis M."/>
            <person name="Karlsson E."/>
            <person name="Kells C."/>
            <person name="Kieu A."/>
            <person name="Kisner P."/>
            <person name="Kodira C."/>
            <person name="Kulbokas E."/>
            <person name="Labutti K."/>
            <person name="Lama D."/>
            <person name="Landers T."/>
            <person name="Leger J."/>
            <person name="Levine S."/>
            <person name="Lewis D."/>
            <person name="Lewis T."/>
            <person name="Lindblad-toh K."/>
            <person name="Liu X."/>
            <person name="Lokyitsang T."/>
            <person name="Lokyitsang Y."/>
            <person name="Lucien O."/>
            <person name="Lui A."/>
            <person name="Ma L.J."/>
            <person name="Mabbitt R."/>
            <person name="Macdonald J."/>
            <person name="Maclean C."/>
            <person name="Major J."/>
            <person name="Manning J."/>
            <person name="Marabella R."/>
            <person name="Maru K."/>
            <person name="Matthews C."/>
            <person name="Mauceli E."/>
            <person name="Mccarthy M."/>
            <person name="Mcdonough S."/>
            <person name="Mcghee T."/>
            <person name="Meldrim J."/>
            <person name="Meneus L."/>
            <person name="Mesirov J."/>
            <person name="Mihalev A."/>
            <person name="Mihova T."/>
            <person name="Mikkelsen T."/>
            <person name="Mlenga V."/>
            <person name="Moru K."/>
            <person name="Mozes J."/>
            <person name="Mulrain L."/>
            <person name="Munson G."/>
            <person name="Naylor J."/>
            <person name="Newes C."/>
            <person name="Nguyen C."/>
            <person name="Nguyen N."/>
            <person name="Nguyen T."/>
            <person name="Nicol R."/>
            <person name="Nielsen C."/>
            <person name="Nizzari M."/>
            <person name="Norbu C."/>
            <person name="Norbu N."/>
            <person name="O'donnell P."/>
            <person name="Okoawo O."/>
            <person name="O'leary S."/>
            <person name="Omotosho B."/>
            <person name="O'neill K."/>
            <person name="Osman S."/>
            <person name="Parker S."/>
            <person name="Perrin D."/>
            <person name="Phunkhang P."/>
            <person name="Piqani B."/>
            <person name="Purcell S."/>
            <person name="Rachupka T."/>
            <person name="Ramasamy U."/>
            <person name="Rameau R."/>
            <person name="Ray V."/>
            <person name="Raymond C."/>
            <person name="Retta R."/>
            <person name="Richardson S."/>
            <person name="Rise C."/>
            <person name="Rodriguez J."/>
            <person name="Rogers J."/>
            <person name="Rogov P."/>
            <person name="Rutman M."/>
            <person name="Schupbach R."/>
            <person name="Seaman C."/>
            <person name="Settipalli S."/>
            <person name="Sharpe T."/>
            <person name="Sheridan J."/>
            <person name="Sherpa N."/>
            <person name="Shi J."/>
            <person name="Smirnov S."/>
            <person name="Smith C."/>
            <person name="Sougnez C."/>
            <person name="Spencer B."/>
            <person name="Stalker J."/>
            <person name="Stange-thomann N."/>
            <person name="Stavropoulos S."/>
            <person name="Stetson K."/>
            <person name="Stone C."/>
            <person name="Stone S."/>
            <person name="Stubbs M."/>
            <person name="Talamas J."/>
            <person name="Tchuinga P."/>
            <person name="Tenzing P."/>
            <person name="Tesfaye S."/>
            <person name="Theodore J."/>
            <person name="Thoulutsang Y."/>
            <person name="Topham K."/>
            <person name="Towey S."/>
            <person name="Tsamla T."/>
            <person name="Tsomo N."/>
            <person name="Vallee D."/>
            <person name="Vassiliev H."/>
            <person name="Venkataraman V."/>
            <person name="Vinson J."/>
            <person name="Vo A."/>
            <person name="Wade C."/>
            <person name="Wang S."/>
            <person name="Wangchuk T."/>
            <person name="Wangdi T."/>
            <person name="Whittaker C."/>
            <person name="Wilkinson J."/>
            <person name="Wu Y."/>
            <person name="Wyman D."/>
            <person name="Yadav S."/>
            <person name="Yang S."/>
            <person name="Yang X."/>
            <person name="Yeager S."/>
            <person name="Yee E."/>
            <person name="Young G."/>
            <person name="Zainoun J."/>
            <person name="Zembeck L."/>
            <person name="Zimmer A."/>
            <person name="Zody M."/>
            <person name="Lander E."/>
        </authorList>
    </citation>
    <scope>NUCLEOTIDE SEQUENCE [LARGE SCALE GENOMIC DNA]</scope>
</reference>
<feature type="compositionally biased region" description="Basic and acidic residues" evidence="1">
    <location>
        <begin position="53"/>
        <end position="67"/>
    </location>
</feature>
<accession>H2YCI5</accession>
<feature type="region of interest" description="Disordered" evidence="1">
    <location>
        <begin position="166"/>
        <end position="188"/>
    </location>
</feature>
<dbReference type="Ensembl" id="ENSCSAVT00000003078.1">
    <property type="protein sequence ID" value="ENSCSAVP00000003033.1"/>
    <property type="gene ID" value="ENSCSAVG00000001797.1"/>
</dbReference>
<evidence type="ECO:0000313" key="3">
    <source>
        <dbReference type="Proteomes" id="UP000007875"/>
    </source>
</evidence>
<keyword evidence="3" id="KW-1185">Reference proteome</keyword>
<organism evidence="2 3">
    <name type="scientific">Ciona savignyi</name>
    <name type="common">Pacific transparent sea squirt</name>
    <dbReference type="NCBI Taxonomy" id="51511"/>
    <lineage>
        <taxon>Eukaryota</taxon>
        <taxon>Metazoa</taxon>
        <taxon>Chordata</taxon>
        <taxon>Tunicata</taxon>
        <taxon>Ascidiacea</taxon>
        <taxon>Phlebobranchia</taxon>
        <taxon>Cionidae</taxon>
        <taxon>Ciona</taxon>
    </lineage>
</organism>
<protein>
    <submittedName>
        <fullName evidence="2">Uncharacterized protein</fullName>
    </submittedName>
</protein>
<dbReference type="GeneTree" id="ENSGT00390000007394"/>
<evidence type="ECO:0000313" key="2">
    <source>
        <dbReference type="Ensembl" id="ENSCSAVP00000003033.1"/>
    </source>
</evidence>
<dbReference type="InParanoid" id="H2YCI5"/>
<dbReference type="AlphaFoldDB" id="H2YCI5"/>
<name>H2YCI5_CIOSA</name>
<feature type="compositionally biased region" description="Polar residues" evidence="1">
    <location>
        <begin position="174"/>
        <end position="188"/>
    </location>
</feature>
<feature type="region of interest" description="Disordered" evidence="1">
    <location>
        <begin position="49"/>
        <end position="73"/>
    </location>
</feature>
<dbReference type="OMA" id="RNIAHYR"/>
<proteinExistence type="predicted"/>
<reference evidence="2" key="2">
    <citation type="submission" date="2025-08" db="UniProtKB">
        <authorList>
            <consortium name="Ensembl"/>
        </authorList>
    </citation>
    <scope>IDENTIFICATION</scope>
</reference>
<dbReference type="HOGENOM" id="CLU_1049545_0_0_1"/>
<sequence>MEEIKVRYSNFGDVSSDVEEVEELGNPLSRELGLDTFPSGTTAHYCLMRPRGQKKENVESPKGESVKRKQRHRMSSQERCCVALLQNRVMKIVGDIRSEKNSGIFEKERPVTVSGETFRRGSAASSRPTTHLSLLRHKPRDKVSTTESILLKKVISEILKRKLKEELKKDRPSTPLSRKANTSQNSQVTGDTAKYLDLVKKRIKEKISDVISDNVSSSGDITRDVIKRGHGKEERPRVMLFSVGGSSRGNTADWIIKQKFEKYRK</sequence>
<dbReference type="Proteomes" id="UP000007875">
    <property type="component" value="Unassembled WGS sequence"/>
</dbReference>